<reference evidence="1 2" key="1">
    <citation type="submission" date="2023-05" db="EMBL/GenBank/DDBJ databases">
        <title>B98-5 Cell Line De Novo Hybrid Assembly: An Optical Mapping Approach.</title>
        <authorList>
            <person name="Kananen K."/>
            <person name="Auerbach J.A."/>
            <person name="Kautto E."/>
            <person name="Blachly J.S."/>
        </authorList>
    </citation>
    <scope>NUCLEOTIDE SEQUENCE [LARGE SCALE GENOMIC DNA]</scope>
    <source>
        <strain evidence="1">B95-8</strain>
        <tissue evidence="1">Cell line</tissue>
    </source>
</reference>
<dbReference type="Proteomes" id="UP001266305">
    <property type="component" value="Unassembled WGS sequence"/>
</dbReference>
<evidence type="ECO:0000313" key="2">
    <source>
        <dbReference type="Proteomes" id="UP001266305"/>
    </source>
</evidence>
<gene>
    <name evidence="1" type="ORF">P7K49_020261</name>
</gene>
<dbReference type="EMBL" id="JASSZA010000009">
    <property type="protein sequence ID" value="KAK2102594.1"/>
    <property type="molecule type" value="Genomic_DNA"/>
</dbReference>
<dbReference type="PROSITE" id="PS51257">
    <property type="entry name" value="PROKAR_LIPOPROTEIN"/>
    <property type="match status" value="1"/>
</dbReference>
<proteinExistence type="predicted"/>
<protein>
    <submittedName>
        <fullName evidence="1">Uncharacterized protein</fullName>
    </submittedName>
</protein>
<evidence type="ECO:0000313" key="1">
    <source>
        <dbReference type="EMBL" id="KAK2102594.1"/>
    </source>
</evidence>
<keyword evidence="2" id="KW-1185">Reference proteome</keyword>
<sequence length="137" mass="15166">MFPAPTRLPLHTGLVFGAMVGGPSPASWTACAVLCEMDFAVLILSESSLKSVSLRSFRERASEQEANEADGICVARVDFISLRKQEKCRKLDALLRTVDSVLQLRPICLEKNGLLLWVYILPMGPDERAEANWQDST</sequence>
<accession>A0ABQ9V0N6</accession>
<name>A0ABQ9V0N6_SAGOE</name>
<comment type="caution">
    <text evidence="1">The sequence shown here is derived from an EMBL/GenBank/DDBJ whole genome shotgun (WGS) entry which is preliminary data.</text>
</comment>
<organism evidence="1 2">
    <name type="scientific">Saguinus oedipus</name>
    <name type="common">Cotton-top tamarin</name>
    <name type="synonym">Oedipomidas oedipus</name>
    <dbReference type="NCBI Taxonomy" id="9490"/>
    <lineage>
        <taxon>Eukaryota</taxon>
        <taxon>Metazoa</taxon>
        <taxon>Chordata</taxon>
        <taxon>Craniata</taxon>
        <taxon>Vertebrata</taxon>
        <taxon>Euteleostomi</taxon>
        <taxon>Mammalia</taxon>
        <taxon>Eutheria</taxon>
        <taxon>Euarchontoglires</taxon>
        <taxon>Primates</taxon>
        <taxon>Haplorrhini</taxon>
        <taxon>Platyrrhini</taxon>
        <taxon>Cebidae</taxon>
        <taxon>Callitrichinae</taxon>
        <taxon>Saguinus</taxon>
    </lineage>
</organism>